<dbReference type="AlphaFoldDB" id="A0AA46BPW5"/>
<evidence type="ECO:0000313" key="2">
    <source>
        <dbReference type="Proteomes" id="UP000254118"/>
    </source>
</evidence>
<evidence type="ECO:0000313" key="1">
    <source>
        <dbReference type="EMBL" id="STD14454.1"/>
    </source>
</evidence>
<accession>A0AA46BPW5</accession>
<comment type="caution">
    <text evidence="1">The sequence shown here is derived from an EMBL/GenBank/DDBJ whole genome shotgun (WGS) entry which is preliminary data.</text>
</comment>
<reference evidence="1 2" key="1">
    <citation type="submission" date="2018-06" db="EMBL/GenBank/DDBJ databases">
        <authorList>
            <consortium name="Pathogen Informatics"/>
            <person name="Doyle S."/>
        </authorList>
    </citation>
    <scope>NUCLEOTIDE SEQUENCE [LARGE SCALE GENOMIC DNA]</scope>
    <source>
        <strain evidence="1 2">NCTC7915</strain>
    </source>
</reference>
<protein>
    <submittedName>
        <fullName evidence="1">Uncharacterized protein</fullName>
    </submittedName>
</protein>
<proteinExistence type="predicted"/>
<dbReference type="Proteomes" id="UP000254118">
    <property type="component" value="Unassembled WGS sequence"/>
</dbReference>
<dbReference type="EMBL" id="UFYA01000001">
    <property type="protein sequence ID" value="STD14454.1"/>
    <property type="molecule type" value="Genomic_DNA"/>
</dbReference>
<name>A0AA46BPW5_9MICO</name>
<organism evidence="1 2">
    <name type="scientific">Dermatophilus congolensis</name>
    <dbReference type="NCBI Taxonomy" id="1863"/>
    <lineage>
        <taxon>Bacteria</taxon>
        <taxon>Bacillati</taxon>
        <taxon>Actinomycetota</taxon>
        <taxon>Actinomycetes</taxon>
        <taxon>Micrococcales</taxon>
        <taxon>Dermatophilaceae</taxon>
        <taxon>Dermatophilus</taxon>
    </lineage>
</organism>
<gene>
    <name evidence="1" type="ORF">NCTC7915_02105</name>
</gene>
<sequence>MKLFKTWAFECCDWGSTADAHVMANSLHVLKHWYDQWADGLVFYCSGIANYVPRLKVAYLSL</sequence>